<dbReference type="Pfam" id="PF01850">
    <property type="entry name" value="PIN"/>
    <property type="match status" value="1"/>
</dbReference>
<dbReference type="Gene3D" id="3.40.50.1010">
    <property type="entry name" value="5'-nuclease"/>
    <property type="match status" value="1"/>
</dbReference>
<gene>
    <name evidence="9" type="ORF">GGQ73_003590</name>
</gene>
<evidence type="ECO:0000313" key="9">
    <source>
        <dbReference type="EMBL" id="MBB3947622.1"/>
    </source>
</evidence>
<evidence type="ECO:0000256" key="3">
    <source>
        <dbReference type="ARBA" id="ARBA00022722"/>
    </source>
</evidence>
<dbReference type="SUPFAM" id="SSF88723">
    <property type="entry name" value="PIN domain-like"/>
    <property type="match status" value="1"/>
</dbReference>
<dbReference type="InterPro" id="IPR050556">
    <property type="entry name" value="Type_II_TA_system_RNase"/>
</dbReference>
<keyword evidence="6" id="KW-0460">Magnesium</keyword>
<evidence type="ECO:0000256" key="7">
    <source>
        <dbReference type="ARBA" id="ARBA00038093"/>
    </source>
</evidence>
<dbReference type="InterPro" id="IPR002716">
    <property type="entry name" value="PIN_dom"/>
</dbReference>
<evidence type="ECO:0000313" key="10">
    <source>
        <dbReference type="Proteomes" id="UP000565286"/>
    </source>
</evidence>
<evidence type="ECO:0000256" key="4">
    <source>
        <dbReference type="ARBA" id="ARBA00022723"/>
    </source>
</evidence>
<dbReference type="RefSeq" id="WP_113169846.1">
    <property type="nucleotide sequence ID" value="NZ_JACIDV010000011.1"/>
</dbReference>
<evidence type="ECO:0000256" key="1">
    <source>
        <dbReference type="ARBA" id="ARBA00001946"/>
    </source>
</evidence>
<feature type="domain" description="PIN" evidence="8">
    <location>
        <begin position="14"/>
        <end position="149"/>
    </location>
</feature>
<name>A0A7W6C8D6_9HYPH</name>
<comment type="cofactor">
    <cofactor evidence="1">
        <name>Mg(2+)</name>
        <dbReference type="ChEBI" id="CHEBI:18420"/>
    </cofactor>
</comment>
<keyword evidence="10" id="KW-1185">Reference proteome</keyword>
<dbReference type="Proteomes" id="UP000565286">
    <property type="component" value="Unassembled WGS sequence"/>
</dbReference>
<keyword evidence="5" id="KW-0378">Hydrolase</keyword>
<proteinExistence type="inferred from homology"/>
<evidence type="ECO:0000256" key="5">
    <source>
        <dbReference type="ARBA" id="ARBA00022801"/>
    </source>
</evidence>
<protein>
    <recommendedName>
        <fullName evidence="8">PIN domain-containing protein</fullName>
    </recommendedName>
</protein>
<dbReference type="EMBL" id="JACIDV010000011">
    <property type="protein sequence ID" value="MBB3947622.1"/>
    <property type="molecule type" value="Genomic_DNA"/>
</dbReference>
<dbReference type="CDD" id="cd09881">
    <property type="entry name" value="PIN_VapC4-5_FitB-like"/>
    <property type="match status" value="1"/>
</dbReference>
<comment type="similarity">
    <text evidence="7">Belongs to the PINc/VapC protein family.</text>
</comment>
<evidence type="ECO:0000256" key="2">
    <source>
        <dbReference type="ARBA" id="ARBA00022649"/>
    </source>
</evidence>
<dbReference type="GO" id="GO:0016787">
    <property type="term" value="F:hydrolase activity"/>
    <property type="evidence" value="ECO:0007669"/>
    <property type="project" value="UniProtKB-KW"/>
</dbReference>
<dbReference type="PANTHER" id="PTHR33653">
    <property type="entry name" value="RIBONUCLEASE VAPC2"/>
    <property type="match status" value="1"/>
</dbReference>
<keyword evidence="4" id="KW-0479">Metal-binding</keyword>
<evidence type="ECO:0000256" key="6">
    <source>
        <dbReference type="ARBA" id="ARBA00022842"/>
    </source>
</evidence>
<dbReference type="AlphaFoldDB" id="A0A7W6C8D6"/>
<accession>A0A7W6C8D6</accession>
<keyword evidence="3" id="KW-0540">Nuclease</keyword>
<comment type="caution">
    <text evidence="9">The sequence shown here is derived from an EMBL/GenBank/DDBJ whole genome shotgun (WGS) entry which is preliminary data.</text>
</comment>
<keyword evidence="2" id="KW-1277">Toxin-antitoxin system</keyword>
<evidence type="ECO:0000259" key="8">
    <source>
        <dbReference type="Pfam" id="PF01850"/>
    </source>
</evidence>
<dbReference type="GO" id="GO:0004518">
    <property type="term" value="F:nuclease activity"/>
    <property type="evidence" value="ECO:0007669"/>
    <property type="project" value="UniProtKB-KW"/>
</dbReference>
<reference evidence="9 10" key="1">
    <citation type="submission" date="2020-08" db="EMBL/GenBank/DDBJ databases">
        <title>Genomic Encyclopedia of Type Strains, Phase IV (KMG-IV): sequencing the most valuable type-strain genomes for metagenomic binning, comparative biology and taxonomic classification.</title>
        <authorList>
            <person name="Goeker M."/>
        </authorList>
    </citation>
    <scope>NUCLEOTIDE SEQUENCE [LARGE SCALE GENOMIC DNA]</scope>
    <source>
        <strain evidence="9 10">DSM 26438</strain>
    </source>
</reference>
<sequence>MLKQDAKSNRRMLLLDTTILSARARKRPPEGLRDWLAEASEVAHLCICFPVLMEIKRGLYLSRDEDTKARVLRAIEDIEQSDFFYLGLGRETEDILAQMMASPALKKFWFPNPAQRRQRVSHDLMISAVAITYGTPIVTTDGDFAEIDRYFSLPGVYNPLTGKWVVISVEPIELPRIKGSLADPTM</sequence>
<organism evidence="9 10">
    <name type="scientific">Rhizobium skierniewicense</name>
    <dbReference type="NCBI Taxonomy" id="984260"/>
    <lineage>
        <taxon>Bacteria</taxon>
        <taxon>Pseudomonadati</taxon>
        <taxon>Pseudomonadota</taxon>
        <taxon>Alphaproteobacteria</taxon>
        <taxon>Hyphomicrobiales</taxon>
        <taxon>Rhizobiaceae</taxon>
        <taxon>Rhizobium/Agrobacterium group</taxon>
        <taxon>Rhizobium</taxon>
    </lineage>
</organism>
<dbReference type="GO" id="GO:0046872">
    <property type="term" value="F:metal ion binding"/>
    <property type="evidence" value="ECO:0007669"/>
    <property type="project" value="UniProtKB-KW"/>
</dbReference>
<dbReference type="InterPro" id="IPR029060">
    <property type="entry name" value="PIN-like_dom_sf"/>
</dbReference>
<dbReference type="PANTHER" id="PTHR33653:SF1">
    <property type="entry name" value="RIBONUCLEASE VAPC2"/>
    <property type="match status" value="1"/>
</dbReference>